<name>A0A165WCZ9_9AGAM</name>
<dbReference type="EMBL" id="KV429024">
    <property type="protein sequence ID" value="KZT30999.1"/>
    <property type="molecule type" value="Genomic_DNA"/>
</dbReference>
<organism evidence="1 2">
    <name type="scientific">Sistotremastrum suecicum HHB10207 ss-3</name>
    <dbReference type="NCBI Taxonomy" id="1314776"/>
    <lineage>
        <taxon>Eukaryota</taxon>
        <taxon>Fungi</taxon>
        <taxon>Dikarya</taxon>
        <taxon>Basidiomycota</taxon>
        <taxon>Agaricomycotina</taxon>
        <taxon>Agaricomycetes</taxon>
        <taxon>Sistotremastrales</taxon>
        <taxon>Sistotremastraceae</taxon>
        <taxon>Sistotremastrum</taxon>
    </lineage>
</organism>
<proteinExistence type="predicted"/>
<reference evidence="1 2" key="1">
    <citation type="journal article" date="2016" name="Mol. Biol. Evol.">
        <title>Comparative Genomics of Early-Diverging Mushroom-Forming Fungi Provides Insights into the Origins of Lignocellulose Decay Capabilities.</title>
        <authorList>
            <person name="Nagy L.G."/>
            <person name="Riley R."/>
            <person name="Tritt A."/>
            <person name="Adam C."/>
            <person name="Daum C."/>
            <person name="Floudas D."/>
            <person name="Sun H."/>
            <person name="Yadav J.S."/>
            <person name="Pangilinan J."/>
            <person name="Larsson K.H."/>
            <person name="Matsuura K."/>
            <person name="Barry K."/>
            <person name="Labutti K."/>
            <person name="Kuo R."/>
            <person name="Ohm R.A."/>
            <person name="Bhattacharya S.S."/>
            <person name="Shirouzu T."/>
            <person name="Yoshinaga Y."/>
            <person name="Martin F.M."/>
            <person name="Grigoriev I.V."/>
            <person name="Hibbett D.S."/>
        </authorList>
    </citation>
    <scope>NUCLEOTIDE SEQUENCE [LARGE SCALE GENOMIC DNA]</scope>
    <source>
        <strain evidence="1 2">HHB10207 ss-3</strain>
    </source>
</reference>
<sequence length="257" mass="28367">MMRFSCRVINDNKTLRIASIIYEGFCIPFVYDYDISGREFHYPEVFGTLAIPGYAALEPLIEGDKVFIGAESDIYVFNMKERSGVQLQVEGVLKIIRICAHPDGESLIVEHVDKGSEFQVHVSTISIPHSMSELPEFPHEGDEWPLEHVSPTRKLASTRGDSPALSGDNRVFSAIPMSGPQSSSVSDILEVIQYSSEDGEILSHIKHLSISSNSWELTLTTMEFPSSLNRVEYSNSSPEVAGGVVVVSELRCAMPLG</sequence>
<keyword evidence="2" id="KW-1185">Reference proteome</keyword>
<evidence type="ECO:0000313" key="1">
    <source>
        <dbReference type="EMBL" id="KZT30999.1"/>
    </source>
</evidence>
<gene>
    <name evidence="1" type="ORF">SISSUDRAFT_1075245</name>
</gene>
<accession>A0A165WCZ9</accession>
<dbReference type="AlphaFoldDB" id="A0A165WCZ9"/>
<evidence type="ECO:0008006" key="3">
    <source>
        <dbReference type="Google" id="ProtNLM"/>
    </source>
</evidence>
<protein>
    <recommendedName>
        <fullName evidence="3">CNH domain-containing protein</fullName>
    </recommendedName>
</protein>
<dbReference type="Proteomes" id="UP000076798">
    <property type="component" value="Unassembled WGS sequence"/>
</dbReference>
<evidence type="ECO:0000313" key="2">
    <source>
        <dbReference type="Proteomes" id="UP000076798"/>
    </source>
</evidence>